<sequence length="141" mass="16297">MTENTKLKYPNMRDELIDCLEALSDHEYQRAAWVRGELPPGIDFDDMNETLHFLYDDTRLSENSDHYIGVFLRNREETAAVDKLVDAIEAFFQKYNTEMTDGEYIEKPEWQSVLASAKAACELIREQPLEASSSTKENVKP</sequence>
<reference evidence="1 2" key="1">
    <citation type="submission" date="2019-06" db="EMBL/GenBank/DDBJ databases">
        <title>Whole genome sequence for Rhodospirillaceae sp. R148.</title>
        <authorList>
            <person name="Wang G."/>
        </authorList>
    </citation>
    <scope>NUCLEOTIDE SEQUENCE [LARGE SCALE GENOMIC DNA]</scope>
    <source>
        <strain evidence="1 2">R148</strain>
    </source>
</reference>
<dbReference type="NCBIfam" id="NF047838">
    <property type="entry name" value="SCO4402_fam"/>
    <property type="match status" value="1"/>
</dbReference>
<dbReference type="Pfam" id="PF25656">
    <property type="entry name" value="DUF7945"/>
    <property type="match status" value="1"/>
</dbReference>
<dbReference type="OrthoDB" id="8454954at2"/>
<dbReference type="AlphaFoldDB" id="A0A545TUH0"/>
<protein>
    <submittedName>
        <fullName evidence="1">Uncharacterized protein</fullName>
    </submittedName>
</protein>
<dbReference type="EMBL" id="VHSH01000003">
    <property type="protein sequence ID" value="TQV80811.1"/>
    <property type="molecule type" value="Genomic_DNA"/>
</dbReference>
<dbReference type="InterPro" id="IPR057705">
    <property type="entry name" value="DUF7945"/>
</dbReference>
<proteinExistence type="predicted"/>
<name>A0A545TUH0_9PROT</name>
<evidence type="ECO:0000313" key="2">
    <source>
        <dbReference type="Proteomes" id="UP000315252"/>
    </source>
</evidence>
<gene>
    <name evidence="1" type="ORF">FKG95_11725</name>
</gene>
<dbReference type="RefSeq" id="WP_142896525.1">
    <property type="nucleotide sequence ID" value="NZ_ML660054.1"/>
</dbReference>
<evidence type="ECO:0000313" key="1">
    <source>
        <dbReference type="EMBL" id="TQV80811.1"/>
    </source>
</evidence>
<dbReference type="Proteomes" id="UP000315252">
    <property type="component" value="Unassembled WGS sequence"/>
</dbReference>
<keyword evidence="2" id="KW-1185">Reference proteome</keyword>
<accession>A0A545TUH0</accession>
<comment type="caution">
    <text evidence="1">The sequence shown here is derived from an EMBL/GenBank/DDBJ whole genome shotgun (WGS) entry which is preliminary data.</text>
</comment>
<organism evidence="1 2">
    <name type="scientific">Denitrobaculum tricleocarpae</name>
    <dbReference type="NCBI Taxonomy" id="2591009"/>
    <lineage>
        <taxon>Bacteria</taxon>
        <taxon>Pseudomonadati</taxon>
        <taxon>Pseudomonadota</taxon>
        <taxon>Alphaproteobacteria</taxon>
        <taxon>Rhodospirillales</taxon>
        <taxon>Rhodospirillaceae</taxon>
        <taxon>Denitrobaculum</taxon>
    </lineage>
</organism>